<dbReference type="InParanoid" id="A0A6N7EVE2"/>
<protein>
    <submittedName>
        <fullName evidence="2">Uncharacterized protein</fullName>
    </submittedName>
</protein>
<dbReference type="Gene3D" id="1.25.40.10">
    <property type="entry name" value="Tetratricopeptide repeat domain"/>
    <property type="match status" value="1"/>
</dbReference>
<dbReference type="PROSITE" id="PS50005">
    <property type="entry name" value="TPR"/>
    <property type="match status" value="1"/>
</dbReference>
<feature type="repeat" description="TPR" evidence="1">
    <location>
        <begin position="251"/>
        <end position="284"/>
    </location>
</feature>
<comment type="caution">
    <text evidence="2">The sequence shown here is derived from an EMBL/GenBank/DDBJ whole genome shotgun (WGS) entry which is preliminary data.</text>
</comment>
<dbReference type="Proteomes" id="UP000471298">
    <property type="component" value="Unassembled WGS sequence"/>
</dbReference>
<dbReference type="PROSITE" id="PS00018">
    <property type="entry name" value="EF_HAND_1"/>
    <property type="match status" value="1"/>
</dbReference>
<accession>A0A6N7EVE2</accession>
<dbReference type="InterPro" id="IPR011990">
    <property type="entry name" value="TPR-like_helical_dom_sf"/>
</dbReference>
<dbReference type="SUPFAM" id="SSF48452">
    <property type="entry name" value="TPR-like"/>
    <property type="match status" value="1"/>
</dbReference>
<dbReference type="InterPro" id="IPR018247">
    <property type="entry name" value="EF_Hand_1_Ca_BS"/>
</dbReference>
<reference evidence="2 3" key="1">
    <citation type="submission" date="2019-10" db="EMBL/GenBank/DDBJ databases">
        <title>Cardiobacteriales fam. a chemoheterotrophic member of the order Cardiobacteriales, and proposal of Cardiobacteriales fam. nov.</title>
        <authorList>
            <person name="Wang C."/>
        </authorList>
    </citation>
    <scope>NUCLEOTIDE SEQUENCE [LARGE SCALE GENOMIC DNA]</scope>
    <source>
        <strain evidence="2 3">ML27</strain>
    </source>
</reference>
<dbReference type="RefSeq" id="WP_152808593.1">
    <property type="nucleotide sequence ID" value="NZ_WHNW01000001.1"/>
</dbReference>
<evidence type="ECO:0000313" key="2">
    <source>
        <dbReference type="EMBL" id="MPV85399.1"/>
    </source>
</evidence>
<keyword evidence="1" id="KW-0802">TPR repeat</keyword>
<evidence type="ECO:0000256" key="1">
    <source>
        <dbReference type="PROSITE-ProRule" id="PRU00339"/>
    </source>
</evidence>
<evidence type="ECO:0000313" key="3">
    <source>
        <dbReference type="Proteomes" id="UP000471298"/>
    </source>
</evidence>
<dbReference type="InterPro" id="IPR019734">
    <property type="entry name" value="TPR_rpt"/>
</dbReference>
<keyword evidence="3" id="KW-1185">Reference proteome</keyword>
<name>A0A6N7EVE2_9GAMM</name>
<dbReference type="AlphaFoldDB" id="A0A6N7EVE2"/>
<sequence length="297" mass="33079">MNNLIKLTFFIVTIINLCQASPHISNATIKSDFNGDGVLDRCELKVADFKIHCYLLDADGNQTLSLDDEMPDGHHALSLEATESGFLIEGSSKSGVSNIYVIHQSGNWVVTQELSQLREWDIDSETYHCQQALAMPYSEYIDKQYDLMDATASRQGCDITYDVARPLTDIVSYLNPENPDGVTSRGDGDYTSGYSNISGQKRYIAYLEKYPMSADTVQQYTQMAVWLLGYELHNEAILVAANIVNYDANAAYGYFVLGRGYEALGDSAKANENYQRFVELAQSQGIDIPADIGKRLH</sequence>
<dbReference type="EMBL" id="WHNW01000001">
    <property type="protein sequence ID" value="MPV85399.1"/>
    <property type="molecule type" value="Genomic_DNA"/>
</dbReference>
<gene>
    <name evidence="2" type="ORF">GCU85_01450</name>
</gene>
<proteinExistence type="predicted"/>
<organism evidence="2 3">
    <name type="scientific">Ostreibacterium oceani</name>
    <dbReference type="NCBI Taxonomy" id="2654998"/>
    <lineage>
        <taxon>Bacteria</taxon>
        <taxon>Pseudomonadati</taxon>
        <taxon>Pseudomonadota</taxon>
        <taxon>Gammaproteobacteria</taxon>
        <taxon>Cardiobacteriales</taxon>
        <taxon>Ostreibacteriaceae</taxon>
        <taxon>Ostreibacterium</taxon>
    </lineage>
</organism>